<dbReference type="Proteomes" id="UP000095192">
    <property type="component" value="Unassembled WGS sequence"/>
</dbReference>
<dbReference type="VEuPathDB" id="ToxoDB:cyc_03367"/>
<dbReference type="GO" id="GO:0035658">
    <property type="term" value="C:Mon1-Ccz1 complex"/>
    <property type="evidence" value="ECO:0007669"/>
    <property type="project" value="InterPro"/>
</dbReference>
<gene>
    <name evidence="2" type="ORF">cyc_03367</name>
</gene>
<dbReference type="PANTHER" id="PTHR12897">
    <property type="entry name" value="COLON CANCER-ASSOCIATED PROTEIN MIC1"/>
    <property type="match status" value="1"/>
</dbReference>
<evidence type="ECO:0008006" key="4">
    <source>
        <dbReference type="Google" id="ProtNLM"/>
    </source>
</evidence>
<accession>A0A1D3CU10</accession>
<dbReference type="PANTHER" id="PTHR12897:SF4">
    <property type="entry name" value="REGULATOR OF MON1-CCZ1 COMPLEX"/>
    <property type="match status" value="1"/>
</dbReference>
<proteinExistence type="predicted"/>
<dbReference type="GO" id="GO:0010506">
    <property type="term" value="P:regulation of autophagy"/>
    <property type="evidence" value="ECO:0007669"/>
    <property type="project" value="InterPro"/>
</dbReference>
<dbReference type="VEuPathDB" id="ToxoDB:LOC34620070"/>
<keyword evidence="3" id="KW-1185">Reference proteome</keyword>
<evidence type="ECO:0000256" key="1">
    <source>
        <dbReference type="SAM" id="MobiDB-lite"/>
    </source>
</evidence>
<protein>
    <recommendedName>
        <fullName evidence="4">Mic1 domain-containing protein</fullName>
    </recommendedName>
</protein>
<evidence type="ECO:0000313" key="3">
    <source>
        <dbReference type="Proteomes" id="UP000095192"/>
    </source>
</evidence>
<dbReference type="EMBL" id="JROU02001964">
    <property type="protein sequence ID" value="OEH74684.1"/>
    <property type="molecule type" value="Genomic_DNA"/>
</dbReference>
<dbReference type="GO" id="GO:0005765">
    <property type="term" value="C:lysosomal membrane"/>
    <property type="evidence" value="ECO:0007669"/>
    <property type="project" value="TreeGrafter"/>
</dbReference>
<sequence length="904" mass="97872">MTSSKALGDTDSAPCPLTEGEHCFYSQQPVCHVSHQLFSFDPAATLSIFYDPQHNRVLHQVENVLYAFDCAKVHPKLKDGYPIRFPKPKCMLISFSPCGNFLLYVTALAEGEDSGSAPRLSSQPSNSAADAAAASARPPCGITQEAGIVDFFGDDSLTTFVPLKGGTVCEDLPGVLQAFWLAVPLTASSEASTLLVVITQKNIELFRASLLAYRLSFASCRWRSQEGGIVAGCPYRTASSVVFVVAVGQRTLQPFLLDSKTLSLVRLAKIELNLPLWQALQQRDVYVFSLYDTAYCVHADGHAGRISLRAITGPLQPDTVLDALAPGDLQLLALDNMIVVYHAALDSVLLFDVHRSPLYAANGMPEGASLETTRSPTGGPPQMRIKGKPVTPKPADLNKGVWAVGPLVRATALSMQPAAPFRGLGEKRGGAAEGQNENVAEASAPCDGLMDVELQAPNLALAVVHTHQCQVFDESAYSQANEKGAAQLQSCAIALCCLEVAQFVSPDVIIDAEFGGVYRLELNTYAIMHRLLKEKQSLCAAVQVLQNRSHCKAEVLRLTLHALRLETSLVELQPLLFLLNSKYRSAIEQVPLSLLAYSQQQSSQECGAVNSATAGGSPCSAARAGHRVSASFPSAAEAITATAGITSGRATIPLELLLQSIGSQTVITERDVVFSVFYPFVRQQYNLPPNTLLLDASFPQLEDAETPDEARVLPTEVSDGSLARQSPRACLTLRKGRSSSSLPYILSVAAEYTRTLLMLQVFPHKVLQAFLFDCCAFFKRGDFLRQLLQYHLLLDSVDLLERLYVVWRQLAATTAAGDRSAARDERWLRQACLDAALRLRDWRTIVSILLACKQDPQLINAIGEVSNEFSEALPSEGEEKEAASGWAALQQAEAECCSSLSSPI</sequence>
<dbReference type="AlphaFoldDB" id="A0A1D3CU10"/>
<comment type="caution">
    <text evidence="2">The sequence shown here is derived from an EMBL/GenBank/DDBJ whole genome shotgun (WGS) entry which is preliminary data.</text>
</comment>
<reference evidence="2 3" key="1">
    <citation type="journal article" date="2016" name="BMC Genomics">
        <title>Comparative genomics reveals Cyclospora cayetanensis possesses coccidia-like metabolism and invasion components but unique surface antigens.</title>
        <authorList>
            <person name="Liu S."/>
            <person name="Wang L."/>
            <person name="Zheng H."/>
            <person name="Xu Z."/>
            <person name="Roellig D.M."/>
            <person name="Li N."/>
            <person name="Frace M.A."/>
            <person name="Tang K."/>
            <person name="Arrowood M.J."/>
            <person name="Moss D.M."/>
            <person name="Zhang L."/>
            <person name="Feng Y."/>
            <person name="Xiao L."/>
        </authorList>
    </citation>
    <scope>NUCLEOTIDE SEQUENCE [LARGE SCALE GENOMIC DNA]</scope>
    <source>
        <strain evidence="2 3">CHN_HEN01</strain>
    </source>
</reference>
<dbReference type="InterPro" id="IPR040371">
    <property type="entry name" value="RMC1"/>
</dbReference>
<dbReference type="InParanoid" id="A0A1D3CU10"/>
<dbReference type="GO" id="GO:0031902">
    <property type="term" value="C:late endosome membrane"/>
    <property type="evidence" value="ECO:0007669"/>
    <property type="project" value="TreeGrafter"/>
</dbReference>
<evidence type="ECO:0000313" key="2">
    <source>
        <dbReference type="EMBL" id="OEH74684.1"/>
    </source>
</evidence>
<feature type="region of interest" description="Disordered" evidence="1">
    <location>
        <begin position="365"/>
        <end position="391"/>
    </location>
</feature>
<name>A0A1D3CU10_9EIME</name>
<organism evidence="2 3">
    <name type="scientific">Cyclospora cayetanensis</name>
    <dbReference type="NCBI Taxonomy" id="88456"/>
    <lineage>
        <taxon>Eukaryota</taxon>
        <taxon>Sar</taxon>
        <taxon>Alveolata</taxon>
        <taxon>Apicomplexa</taxon>
        <taxon>Conoidasida</taxon>
        <taxon>Coccidia</taxon>
        <taxon>Eucoccidiorida</taxon>
        <taxon>Eimeriorina</taxon>
        <taxon>Eimeriidae</taxon>
        <taxon>Cyclospora</taxon>
    </lineage>
</organism>